<dbReference type="GO" id="GO:0006397">
    <property type="term" value="P:mRNA processing"/>
    <property type="evidence" value="ECO:0007669"/>
    <property type="project" value="UniProtKB-KW"/>
</dbReference>
<dbReference type="InterPro" id="IPR057670">
    <property type="entry name" value="SH3_retrovirus"/>
</dbReference>
<evidence type="ECO:0000256" key="3">
    <source>
        <dbReference type="ARBA" id="ARBA00022670"/>
    </source>
</evidence>
<evidence type="ECO:0000259" key="12">
    <source>
        <dbReference type="PROSITE" id="PS50158"/>
    </source>
</evidence>
<keyword evidence="10" id="KW-0863">Zinc-finger</keyword>
<feature type="domain" description="CCHC-type" evidence="12">
    <location>
        <begin position="229"/>
        <end position="242"/>
    </location>
</feature>
<sequence>SGSYRMELLKATNWMPWKRRMLAVLRDLGLEIYIAKDAKIPESVDPKNPKAEETAEQKRWRAGDAKARTRIELAIGDSEMIHISGAETAREMWEQLTTVKESKGRLGVLATRRALYRATAEEGFNMVDHISNLRKLQEELHIMGNKIPDEDFVMILVTSLPESWDNYTSSYLGSSGNKPTLSSHELIAILLEEDRRRKGRNGDSATTLQAKGQARGRAKPNTENSDKECYNCHKKGHLSKDCWAKGGGKEGQGPKGRRGPHRGNKTSQAQETSSINDISYMSSENHHSMKYDWYLDTATTSHICNQRDAFIEYHPLVNSTIDGIGPTPATASGRGTIKVNFSVEGKIITHKLSNVLHVPNASNCLLSGTRFDDAGGEFIGGKGKCILKDKNDKIVGTGKKIGRLYLLDARAQLLGQERTNYSNASDKSSWDQWHRRFGHISIKSLERLDAEGLVHGLEIDQSTIPSHTCEACIQAKQAHKPFPKEAEHRSETPGERIMSDVWGPAPTESIGKSKYYISFIDDCTRFGTMLFLRKKDEAEEKIKNRCEQIKRHLGQYPKWIRFDNGKELVNAKTKKWAEENGITIETTAPYSPSQHGVAERFNRTILELVRAMLFSKNLPPFLWDEAASYATYLRNRAPTRALKDRTPFEAWTGTKPDVSHLREFGCDVWILDESKNRSKLQPKSHKMVFVGFQDGSKAIRYYDRAKRNIKVSRNFVFNENEEPKESNEIADFPGVQAEGEKITVPSQQPSQQPSQAQRQPETSNNRPVTPPNIQTTPIITNAPRGLRTRTKEIDYKRLGNPDSRLPAPRFTEPDPTRATESSKAKSTPKERANIAVEELFSALMEEAELSFTAADPDLPNTPEEALASPEAKEWKDAMDEEYNILLKMGTWKMGDLPADRKAIGSRWVFRKKKDEHGTVIKFKARLVAQGFSQKPGTDFSNDGTFAPVMRFETLRTVLAFAAVHNLKLRQFDVKGAYLHGTLKELIYMQQPPGYEDGTPRVCILIRSLYGLKQAGNIWNRELNRALAEIGFTQLKTDYCCYIRRNGDEYTILLIWVDDFISASTSEGENDRTEKDLKAHFDVKSLGQPSMLLGIKLHQKDHLISLSQTHFIDNLLEKFGLENANPVSTPLDPHVKLDEDENSEEIIDEGENKTIISHGYATLIGSLMYLALGTRPDIAYAVNKLAQFTSQPKTKHWSALKRIFRYLKGTKNYALTFGGTDELLVDDLNIYCDADWAADADRKSISGFIITMAGGAIAWSSKKQATVALSTAEAEYVAATHIAKQVLWYRSLFQELDLPIPTTSTIFSDNQAAISIAHHPEFHARTKHIDIAHHFLRDLVEAQIINLVYIRTDQNLADIFTKGLPKVAHENLAYEIGVLPDQGGV</sequence>
<feature type="region of interest" description="Disordered" evidence="11">
    <location>
        <begin position="243"/>
        <end position="275"/>
    </location>
</feature>
<keyword evidence="4" id="KW-0479">Metal-binding</keyword>
<dbReference type="InterPro" id="IPR036397">
    <property type="entry name" value="RNaseH_sf"/>
</dbReference>
<evidence type="ECO:0000313" key="15">
    <source>
        <dbReference type="Proteomes" id="UP000027222"/>
    </source>
</evidence>
<keyword evidence="5" id="KW-0064">Aspartyl protease</keyword>
<keyword evidence="6" id="KW-0378">Hydrolase</keyword>
<feature type="compositionally biased region" description="Gly residues" evidence="11">
    <location>
        <begin position="245"/>
        <end position="254"/>
    </location>
</feature>
<dbReference type="SMART" id="SM00343">
    <property type="entry name" value="ZnF_C2HC"/>
    <property type="match status" value="1"/>
</dbReference>
<dbReference type="InterPro" id="IPR001878">
    <property type="entry name" value="Znf_CCHC"/>
</dbReference>
<keyword evidence="10" id="KW-0862">Zinc</keyword>
<reference evidence="15" key="1">
    <citation type="journal article" date="2014" name="Proc. Natl. Acad. Sci. U.S.A.">
        <title>Extensive sampling of basidiomycete genomes demonstrates inadequacy of the white-rot/brown-rot paradigm for wood decay fungi.</title>
        <authorList>
            <person name="Riley R."/>
            <person name="Salamov A.A."/>
            <person name="Brown D.W."/>
            <person name="Nagy L.G."/>
            <person name="Floudas D."/>
            <person name="Held B.W."/>
            <person name="Levasseur A."/>
            <person name="Lombard V."/>
            <person name="Morin E."/>
            <person name="Otillar R."/>
            <person name="Lindquist E.A."/>
            <person name="Sun H."/>
            <person name="LaButti K.M."/>
            <person name="Schmutz J."/>
            <person name="Jabbour D."/>
            <person name="Luo H."/>
            <person name="Baker S.E."/>
            <person name="Pisabarro A.G."/>
            <person name="Walton J.D."/>
            <person name="Blanchette R.A."/>
            <person name="Henrissat B."/>
            <person name="Martin F."/>
            <person name="Cullen D."/>
            <person name="Hibbett D.S."/>
            <person name="Grigoriev I.V."/>
        </authorList>
    </citation>
    <scope>NUCLEOTIDE SEQUENCE [LARGE SCALE GENOMIC DNA]</scope>
    <source>
        <strain evidence="15">CBS 339.88</strain>
    </source>
</reference>
<dbReference type="EMBL" id="KL142382">
    <property type="protein sequence ID" value="KDR74698.1"/>
    <property type="molecule type" value="Genomic_DNA"/>
</dbReference>
<evidence type="ECO:0000259" key="13">
    <source>
        <dbReference type="PROSITE" id="PS50994"/>
    </source>
</evidence>
<dbReference type="SUPFAM" id="SSF56672">
    <property type="entry name" value="DNA/RNA polymerases"/>
    <property type="match status" value="1"/>
</dbReference>
<keyword evidence="2" id="KW-0507">mRNA processing</keyword>
<evidence type="ECO:0000256" key="10">
    <source>
        <dbReference type="PROSITE-ProRule" id="PRU00047"/>
    </source>
</evidence>
<evidence type="ECO:0000256" key="1">
    <source>
        <dbReference type="ARBA" id="ARBA00022578"/>
    </source>
</evidence>
<proteinExistence type="predicted"/>
<feature type="region of interest" description="Disordered" evidence="11">
    <location>
        <begin position="480"/>
        <end position="503"/>
    </location>
</feature>
<dbReference type="Pfam" id="PF13976">
    <property type="entry name" value="gag_pre-integrs"/>
    <property type="match status" value="1"/>
</dbReference>
<dbReference type="SUPFAM" id="SSF57756">
    <property type="entry name" value="Retrovirus zinc finger-like domains"/>
    <property type="match status" value="1"/>
</dbReference>
<evidence type="ECO:0000256" key="11">
    <source>
        <dbReference type="SAM" id="MobiDB-lite"/>
    </source>
</evidence>
<dbReference type="InterPro" id="IPR043502">
    <property type="entry name" value="DNA/RNA_pol_sf"/>
</dbReference>
<feature type="compositionally biased region" description="Low complexity" evidence="11">
    <location>
        <begin position="771"/>
        <end position="780"/>
    </location>
</feature>
<dbReference type="InterPro" id="IPR001584">
    <property type="entry name" value="Integrase_cat-core"/>
</dbReference>
<dbReference type="GO" id="GO:0008270">
    <property type="term" value="F:zinc ion binding"/>
    <property type="evidence" value="ECO:0007669"/>
    <property type="project" value="UniProtKB-KW"/>
</dbReference>
<dbReference type="GO" id="GO:0032196">
    <property type="term" value="P:transposition"/>
    <property type="evidence" value="ECO:0007669"/>
    <property type="project" value="UniProtKB-KW"/>
</dbReference>
<dbReference type="PANTHER" id="PTHR42648">
    <property type="entry name" value="TRANSPOSASE, PUTATIVE-RELATED"/>
    <property type="match status" value="1"/>
</dbReference>
<dbReference type="Pfam" id="PF07727">
    <property type="entry name" value="RVT_2"/>
    <property type="match status" value="1"/>
</dbReference>
<feature type="compositionally biased region" description="Basic and acidic residues" evidence="11">
    <location>
        <begin position="811"/>
        <end position="830"/>
    </location>
</feature>
<dbReference type="Gene3D" id="4.10.60.10">
    <property type="entry name" value="Zinc finger, CCHC-type"/>
    <property type="match status" value="1"/>
</dbReference>
<dbReference type="Proteomes" id="UP000027222">
    <property type="component" value="Unassembled WGS sequence"/>
</dbReference>
<accession>A0A067T6Q3</accession>
<dbReference type="Gene3D" id="3.30.420.10">
    <property type="entry name" value="Ribonuclease H-like superfamily/Ribonuclease H"/>
    <property type="match status" value="1"/>
</dbReference>
<dbReference type="GO" id="GO:0003887">
    <property type="term" value="F:DNA-directed DNA polymerase activity"/>
    <property type="evidence" value="ECO:0007669"/>
    <property type="project" value="UniProtKB-EC"/>
</dbReference>
<organism evidence="14 15">
    <name type="scientific">Galerina marginata (strain CBS 339.88)</name>
    <dbReference type="NCBI Taxonomy" id="685588"/>
    <lineage>
        <taxon>Eukaryota</taxon>
        <taxon>Fungi</taxon>
        <taxon>Dikarya</taxon>
        <taxon>Basidiomycota</taxon>
        <taxon>Agaricomycotina</taxon>
        <taxon>Agaricomycetes</taxon>
        <taxon>Agaricomycetidae</taxon>
        <taxon>Agaricales</taxon>
        <taxon>Agaricineae</taxon>
        <taxon>Strophariaceae</taxon>
        <taxon>Galerina</taxon>
    </lineage>
</organism>
<feature type="compositionally biased region" description="Basic residues" evidence="11">
    <location>
        <begin position="255"/>
        <end position="264"/>
    </location>
</feature>
<dbReference type="InterPro" id="IPR036875">
    <property type="entry name" value="Znf_CCHC_sf"/>
</dbReference>
<protein>
    <recommendedName>
        <fullName evidence="16">Integrase catalytic domain-containing protein</fullName>
    </recommendedName>
</protein>
<evidence type="ECO:0000313" key="14">
    <source>
        <dbReference type="EMBL" id="KDR74698.1"/>
    </source>
</evidence>
<dbReference type="GO" id="GO:0005634">
    <property type="term" value="C:nucleus"/>
    <property type="evidence" value="ECO:0007669"/>
    <property type="project" value="UniProtKB-ARBA"/>
</dbReference>
<evidence type="ECO:0000256" key="2">
    <source>
        <dbReference type="ARBA" id="ARBA00022664"/>
    </source>
</evidence>
<feature type="compositionally biased region" description="Basic and acidic residues" evidence="11">
    <location>
        <begin position="789"/>
        <end position="799"/>
    </location>
</feature>
<dbReference type="HOGENOM" id="CLU_001650_5_3_1"/>
<feature type="compositionally biased region" description="Low complexity" evidence="11">
    <location>
        <begin position="745"/>
        <end position="760"/>
    </location>
</feature>
<feature type="domain" description="Integrase catalytic" evidence="13">
    <location>
        <begin position="489"/>
        <end position="655"/>
    </location>
</feature>
<dbReference type="InterPro" id="IPR039537">
    <property type="entry name" value="Retrotran_Ty1/copia-like"/>
</dbReference>
<dbReference type="GO" id="GO:0006508">
    <property type="term" value="P:proteolysis"/>
    <property type="evidence" value="ECO:0007669"/>
    <property type="project" value="UniProtKB-KW"/>
</dbReference>
<feature type="compositionally biased region" description="Polar residues" evidence="11">
    <location>
        <begin position="265"/>
        <end position="275"/>
    </location>
</feature>
<feature type="non-terminal residue" evidence="14">
    <location>
        <position position="1"/>
    </location>
</feature>
<dbReference type="PROSITE" id="PS50158">
    <property type="entry name" value="ZF_CCHC"/>
    <property type="match status" value="1"/>
</dbReference>
<dbReference type="InterPro" id="IPR013103">
    <property type="entry name" value="RVT_2"/>
</dbReference>
<dbReference type="GO" id="GO:0015074">
    <property type="term" value="P:DNA integration"/>
    <property type="evidence" value="ECO:0007669"/>
    <property type="project" value="InterPro"/>
</dbReference>
<evidence type="ECO:0000256" key="9">
    <source>
        <dbReference type="ARBA" id="ARBA00049244"/>
    </source>
</evidence>
<feature type="region of interest" description="Disordered" evidence="11">
    <location>
        <begin position="739"/>
        <end position="830"/>
    </location>
</feature>
<feature type="region of interest" description="Disordered" evidence="11">
    <location>
        <begin position="197"/>
        <end position="230"/>
    </location>
</feature>
<comment type="catalytic activity">
    <reaction evidence="8">
        <text>DNA(n) + a 2'-deoxyribonucleoside 5'-triphosphate = DNA(n+1) + diphosphate</text>
        <dbReference type="Rhea" id="RHEA:22508"/>
        <dbReference type="Rhea" id="RHEA-COMP:17339"/>
        <dbReference type="Rhea" id="RHEA-COMP:17340"/>
        <dbReference type="ChEBI" id="CHEBI:33019"/>
        <dbReference type="ChEBI" id="CHEBI:61560"/>
        <dbReference type="ChEBI" id="CHEBI:173112"/>
        <dbReference type="EC" id="2.7.7.49"/>
    </reaction>
</comment>
<evidence type="ECO:0008006" key="16">
    <source>
        <dbReference type="Google" id="ProtNLM"/>
    </source>
</evidence>
<dbReference type="GO" id="GO:0004190">
    <property type="term" value="F:aspartic-type endopeptidase activity"/>
    <property type="evidence" value="ECO:0007669"/>
    <property type="project" value="UniProtKB-KW"/>
</dbReference>
<dbReference type="PROSITE" id="PS50994">
    <property type="entry name" value="INTEGRASE"/>
    <property type="match status" value="1"/>
</dbReference>
<keyword evidence="15" id="KW-1185">Reference proteome</keyword>
<feature type="non-terminal residue" evidence="14">
    <location>
        <position position="1384"/>
    </location>
</feature>
<dbReference type="Pfam" id="PF22936">
    <property type="entry name" value="Pol_BBD"/>
    <property type="match status" value="1"/>
</dbReference>
<name>A0A067T6Q3_GALM3</name>
<dbReference type="InterPro" id="IPR054722">
    <property type="entry name" value="PolX-like_BBD"/>
</dbReference>
<dbReference type="STRING" id="685588.A0A067T6Q3"/>
<dbReference type="SUPFAM" id="SSF53098">
    <property type="entry name" value="Ribonuclease H-like"/>
    <property type="match status" value="1"/>
</dbReference>
<evidence type="ECO:0000256" key="6">
    <source>
        <dbReference type="ARBA" id="ARBA00022801"/>
    </source>
</evidence>
<gene>
    <name evidence="14" type="ORF">GALMADRAFT_24837</name>
</gene>
<dbReference type="PANTHER" id="PTHR42648:SF18">
    <property type="entry name" value="RETROTRANSPOSON, UNCLASSIFIED-LIKE PROTEIN"/>
    <property type="match status" value="1"/>
</dbReference>
<evidence type="ECO:0000256" key="4">
    <source>
        <dbReference type="ARBA" id="ARBA00022723"/>
    </source>
</evidence>
<keyword evidence="3" id="KW-0645">Protease</keyword>
<keyword evidence="1" id="KW-0815">Transposition</keyword>
<dbReference type="InterPro" id="IPR025724">
    <property type="entry name" value="GAG-pre-integrase_dom"/>
</dbReference>
<dbReference type="CDD" id="cd09272">
    <property type="entry name" value="RNase_HI_RT_Ty1"/>
    <property type="match status" value="1"/>
</dbReference>
<evidence type="ECO:0000256" key="5">
    <source>
        <dbReference type="ARBA" id="ARBA00022750"/>
    </source>
</evidence>
<dbReference type="Pfam" id="PF00665">
    <property type="entry name" value="rve"/>
    <property type="match status" value="1"/>
</dbReference>
<comment type="catalytic activity">
    <reaction evidence="9">
        <text>DNA(n) + a 2'-deoxyribonucleoside 5'-triphosphate = DNA(n+1) + diphosphate</text>
        <dbReference type="Rhea" id="RHEA:22508"/>
        <dbReference type="Rhea" id="RHEA-COMP:17339"/>
        <dbReference type="Rhea" id="RHEA-COMP:17340"/>
        <dbReference type="ChEBI" id="CHEBI:33019"/>
        <dbReference type="ChEBI" id="CHEBI:61560"/>
        <dbReference type="ChEBI" id="CHEBI:173112"/>
        <dbReference type="EC" id="2.7.7.7"/>
    </reaction>
</comment>
<keyword evidence="7" id="KW-0694">RNA-binding</keyword>
<dbReference type="OrthoDB" id="7691805at2759"/>
<dbReference type="GO" id="GO:0003723">
    <property type="term" value="F:RNA binding"/>
    <property type="evidence" value="ECO:0007669"/>
    <property type="project" value="UniProtKB-KW"/>
</dbReference>
<evidence type="ECO:0000256" key="7">
    <source>
        <dbReference type="ARBA" id="ARBA00022884"/>
    </source>
</evidence>
<evidence type="ECO:0000256" key="8">
    <source>
        <dbReference type="ARBA" id="ARBA00048173"/>
    </source>
</evidence>
<dbReference type="InterPro" id="IPR012337">
    <property type="entry name" value="RNaseH-like_sf"/>
</dbReference>
<dbReference type="Pfam" id="PF14223">
    <property type="entry name" value="Retrotran_gag_2"/>
    <property type="match status" value="1"/>
</dbReference>
<feature type="compositionally biased region" description="Basic and acidic residues" evidence="11">
    <location>
        <begin position="482"/>
        <end position="498"/>
    </location>
</feature>
<dbReference type="Pfam" id="PF25597">
    <property type="entry name" value="SH3_retrovirus"/>
    <property type="match status" value="1"/>
</dbReference>
<dbReference type="GO" id="GO:0003964">
    <property type="term" value="F:RNA-directed DNA polymerase activity"/>
    <property type="evidence" value="ECO:0007669"/>
    <property type="project" value="UniProtKB-EC"/>
</dbReference>